<dbReference type="Pfam" id="PF01557">
    <property type="entry name" value="FAA_hydrolase"/>
    <property type="match status" value="1"/>
</dbReference>
<dbReference type="SUPFAM" id="SSF56529">
    <property type="entry name" value="FAH"/>
    <property type="match status" value="1"/>
</dbReference>
<keyword evidence="4" id="KW-1185">Reference proteome</keyword>
<dbReference type="Proteomes" id="UP000608594">
    <property type="component" value="Unassembled WGS sequence"/>
</dbReference>
<keyword evidence="1" id="KW-0456">Lyase</keyword>
<dbReference type="InterPro" id="IPR011234">
    <property type="entry name" value="Fumarylacetoacetase-like_C"/>
</dbReference>
<accession>A0A926GDC7</accession>
<dbReference type="EMBL" id="JACOQL010000001">
    <property type="protein sequence ID" value="MBC9245309.1"/>
    <property type="molecule type" value="Genomic_DNA"/>
</dbReference>
<dbReference type="PANTHER" id="PTHR30143:SF0">
    <property type="entry name" value="2-KETO-4-PENTENOATE HYDRATASE"/>
    <property type="match status" value="1"/>
</dbReference>
<proteinExistence type="predicted"/>
<dbReference type="AlphaFoldDB" id="A0A926GDC7"/>
<evidence type="ECO:0000256" key="1">
    <source>
        <dbReference type="ARBA" id="ARBA00023239"/>
    </source>
</evidence>
<organism evidence="3 4">
    <name type="scientific">Paracoccus amoyensis</name>
    <dbReference type="NCBI Taxonomy" id="2760093"/>
    <lineage>
        <taxon>Bacteria</taxon>
        <taxon>Pseudomonadati</taxon>
        <taxon>Pseudomonadota</taxon>
        <taxon>Alphaproteobacteria</taxon>
        <taxon>Rhodobacterales</taxon>
        <taxon>Paracoccaceae</taxon>
        <taxon>Paracoccus</taxon>
    </lineage>
</organism>
<dbReference type="PANTHER" id="PTHR30143">
    <property type="entry name" value="ACID HYDRATASE"/>
    <property type="match status" value="1"/>
</dbReference>
<feature type="domain" description="Fumarylacetoacetase-like C-terminal" evidence="2">
    <location>
        <begin position="71"/>
        <end position="215"/>
    </location>
</feature>
<evidence type="ECO:0000259" key="2">
    <source>
        <dbReference type="Pfam" id="PF01557"/>
    </source>
</evidence>
<protein>
    <submittedName>
        <fullName evidence="3">Hydratase</fullName>
    </submittedName>
</protein>
<gene>
    <name evidence="3" type="ORF">H4P12_00950</name>
</gene>
<dbReference type="GO" id="GO:0005737">
    <property type="term" value="C:cytoplasm"/>
    <property type="evidence" value="ECO:0007669"/>
    <property type="project" value="TreeGrafter"/>
</dbReference>
<name>A0A926GDC7_9RHOB</name>
<evidence type="ECO:0000313" key="3">
    <source>
        <dbReference type="EMBL" id="MBC9245309.1"/>
    </source>
</evidence>
<dbReference type="Gene3D" id="3.90.850.10">
    <property type="entry name" value="Fumarylacetoacetase-like, C-terminal domain"/>
    <property type="match status" value="1"/>
</dbReference>
<dbReference type="InterPro" id="IPR050772">
    <property type="entry name" value="Hydratase-Decarb/MhpD_sf"/>
</dbReference>
<dbReference type="RefSeq" id="WP_187791724.1">
    <property type="nucleotide sequence ID" value="NZ_JACOQL010000001.1"/>
</dbReference>
<reference evidence="3" key="1">
    <citation type="submission" date="2020-08" db="EMBL/GenBank/DDBJ databases">
        <title>Paracoccus amoyensis sp. nov., isolated from the surface seawater at coast of Xiamen, Fujian.</title>
        <authorList>
            <person name="Lyu L."/>
        </authorList>
    </citation>
    <scope>NUCLEOTIDE SEQUENCE</scope>
    <source>
        <strain evidence="3">11-3</strain>
    </source>
</reference>
<dbReference type="GO" id="GO:0008684">
    <property type="term" value="F:2-oxopent-4-enoate hydratase activity"/>
    <property type="evidence" value="ECO:0007669"/>
    <property type="project" value="TreeGrafter"/>
</dbReference>
<comment type="caution">
    <text evidence="3">The sequence shown here is derived from an EMBL/GenBank/DDBJ whole genome shotgun (WGS) entry which is preliminary data.</text>
</comment>
<evidence type="ECO:0000313" key="4">
    <source>
        <dbReference type="Proteomes" id="UP000608594"/>
    </source>
</evidence>
<dbReference type="InterPro" id="IPR036663">
    <property type="entry name" value="Fumarylacetoacetase_C_sf"/>
</dbReference>
<sequence>MNDIFDADAAAASLVDARQTGKPALPLSPSPATTRDAYAVQQAVMQRLGDPGGVWKMALLGGVDREASILPQAALADSGAQLALPSHAMVEVETALILAKDPGPKPDLNSIADIRLAFEIVATRFAAAPSPLQAMADSFNSVAVILGGSVPHWQDGLPDRLGIALTLDGQRIAATEAAAPLADVMDFLGWLSHHARAQGRPLKAGDVVITGARIGPLPLAKARLASAVAMSASVELTVQGAEAELGTS</sequence>